<protein>
    <submittedName>
        <fullName evidence="1">Uncharacterized protein</fullName>
    </submittedName>
</protein>
<dbReference type="AlphaFoldDB" id="A0A391NRI4"/>
<organism evidence="1 2">
    <name type="scientific">Kipferlia bialata</name>
    <dbReference type="NCBI Taxonomy" id="797122"/>
    <lineage>
        <taxon>Eukaryota</taxon>
        <taxon>Metamonada</taxon>
        <taxon>Carpediemonas-like organisms</taxon>
        <taxon>Kipferlia</taxon>
    </lineage>
</organism>
<keyword evidence="2" id="KW-1185">Reference proteome</keyword>
<evidence type="ECO:0000313" key="2">
    <source>
        <dbReference type="Proteomes" id="UP000265618"/>
    </source>
</evidence>
<proteinExistence type="predicted"/>
<accession>A0A391NRI4</accession>
<name>A0A391NRI4_9EUKA</name>
<reference evidence="1 2" key="1">
    <citation type="journal article" date="2018" name="PLoS ONE">
        <title>The draft genome of Kipferlia bialata reveals reductive genome evolution in fornicate parasites.</title>
        <authorList>
            <person name="Tanifuji G."/>
            <person name="Takabayashi S."/>
            <person name="Kume K."/>
            <person name="Takagi M."/>
            <person name="Nakayama T."/>
            <person name="Kamikawa R."/>
            <person name="Inagaki Y."/>
            <person name="Hashimoto T."/>
        </authorList>
    </citation>
    <scope>NUCLEOTIDE SEQUENCE [LARGE SCALE GENOMIC DNA]</scope>
    <source>
        <strain evidence="1">NY0173</strain>
    </source>
</reference>
<sequence length="23" mass="2645">RDWFGSFGCFFEVVSKSTDTNSK</sequence>
<evidence type="ECO:0000313" key="1">
    <source>
        <dbReference type="EMBL" id="GCA63947.1"/>
    </source>
</evidence>
<comment type="caution">
    <text evidence="1">The sequence shown here is derived from an EMBL/GenBank/DDBJ whole genome shotgun (WGS) entry which is preliminary data.</text>
</comment>
<dbReference type="Proteomes" id="UP000265618">
    <property type="component" value="Unassembled WGS sequence"/>
</dbReference>
<gene>
    <name evidence="1" type="ORF">KIPB_012599</name>
</gene>
<dbReference type="EMBL" id="BDIP01005628">
    <property type="protein sequence ID" value="GCA63947.1"/>
    <property type="molecule type" value="Genomic_DNA"/>
</dbReference>
<feature type="non-terminal residue" evidence="1">
    <location>
        <position position="1"/>
    </location>
</feature>